<protein>
    <submittedName>
        <fullName evidence="9">Related to human transcription regulator Staf-5</fullName>
    </submittedName>
</protein>
<sequence length="680" mass="74688">MSSNLGKPIAPPPSHSPAPQPSPATSSIETRRPTRPTQTPQHHQARAPRKDEAARRQWRELRKLYKSNHSAYLEAVDFTMQEPATKGGNARGGTGRRGQTSITHLLDYRTHTVPGMDSYHSHSRSYRRNPTWGPNSGYRPADKLRYVRANYRFVVSPEGYYGQIAADPDAQIDWNSVLQVIVSSQSQAMSCPICLSDPVAPRMAQCGHIFCLPCLIRYSNAESNEDEKNGGRRRTGKKCPICEDIVHLPDIRPARFYAGQESPLPRVGDDVIMRLMVRSSSSTLALPREGNAEARDSGDDIPWHFAVNVLDYARVMKGTPGYMMEQYDEEVAALEKQDQEDELMFGSDGGWNQKAIKTIRQAKEALNAPAKEDQGQSDEAAVLPSDDGDTQSPTAHTGPKARGKQASGPDFCFYASQPHLYLSPLDIRILKAKYGDYSLFPSTLLPRVEHISTSHVVDDVLRRRVRYLSHLPQGCVITFLECDWTDIVPSEILDKFAGEIQRRRRQNTDKEAQEERLRLRAENHELAAIRGLHMELSPEGAFSVPILPLDLDKEFLPLGASSANEGSVDGSPPNARLGFSQLSTSPGAQRTVWGTPAAPGNPDSGPSQDNIDDGWLREEDLEGLDDAAFAAQLEALGVEDGTGVRGGAAEGGAGAGSGGHKKKKKKQKITLMSTTARRGG</sequence>
<dbReference type="InterPro" id="IPR013083">
    <property type="entry name" value="Znf_RING/FYVE/PHD"/>
</dbReference>
<dbReference type="SUPFAM" id="SSF57850">
    <property type="entry name" value="RING/U-box"/>
    <property type="match status" value="1"/>
</dbReference>
<dbReference type="PROSITE" id="PS00518">
    <property type="entry name" value="ZF_RING_1"/>
    <property type="match status" value="1"/>
</dbReference>
<dbReference type="AlphaFoldDB" id="A0AAE8N5G1"/>
<evidence type="ECO:0000256" key="4">
    <source>
        <dbReference type="ARBA" id="ARBA00022771"/>
    </source>
</evidence>
<dbReference type="PROSITE" id="PS50089">
    <property type="entry name" value="ZF_RING_2"/>
    <property type="match status" value="1"/>
</dbReference>
<evidence type="ECO:0000256" key="7">
    <source>
        <dbReference type="SAM" id="MobiDB-lite"/>
    </source>
</evidence>
<dbReference type="PANTHER" id="PTHR12983">
    <property type="entry name" value="RING FINGER 10 FAMILY MEMBER"/>
    <property type="match status" value="1"/>
</dbReference>
<dbReference type="GO" id="GO:0000976">
    <property type="term" value="F:transcription cis-regulatory region binding"/>
    <property type="evidence" value="ECO:0007669"/>
    <property type="project" value="TreeGrafter"/>
</dbReference>
<feature type="compositionally biased region" description="Gly residues" evidence="7">
    <location>
        <begin position="643"/>
        <end position="658"/>
    </location>
</feature>
<dbReference type="Proteomes" id="UP001187682">
    <property type="component" value="Unassembled WGS sequence"/>
</dbReference>
<keyword evidence="5" id="KW-0862">Zinc</keyword>
<reference evidence="9" key="1">
    <citation type="submission" date="2018-03" db="EMBL/GenBank/DDBJ databases">
        <authorList>
            <person name="Guldener U."/>
        </authorList>
    </citation>
    <scope>NUCLEOTIDE SEQUENCE</scope>
</reference>
<evidence type="ECO:0000313" key="9">
    <source>
        <dbReference type="EMBL" id="SPO06635.1"/>
    </source>
</evidence>
<evidence type="ECO:0000256" key="2">
    <source>
        <dbReference type="ARBA" id="ARBA00022490"/>
    </source>
</evidence>
<dbReference type="InterPro" id="IPR018957">
    <property type="entry name" value="Znf_C3HC4_RING-type"/>
</dbReference>
<dbReference type="CDD" id="cd16536">
    <property type="entry name" value="RING-HC_RNF10"/>
    <property type="match status" value="1"/>
</dbReference>
<comment type="caution">
    <text evidence="9">The sequence shown here is derived from an EMBL/GenBank/DDBJ whole genome shotgun (WGS) entry which is preliminary data.</text>
</comment>
<dbReference type="Pfam" id="PF00097">
    <property type="entry name" value="zf-C3HC4"/>
    <property type="match status" value="1"/>
</dbReference>
<feature type="compositionally biased region" description="Polar residues" evidence="7">
    <location>
        <begin position="670"/>
        <end position="680"/>
    </location>
</feature>
<feature type="compositionally biased region" description="Pro residues" evidence="7">
    <location>
        <begin position="9"/>
        <end position="22"/>
    </location>
</feature>
<dbReference type="PANTHER" id="PTHR12983:SF9">
    <property type="entry name" value="E3 UBIQUITIN-PROTEIN LIGASE RNF10"/>
    <property type="match status" value="1"/>
</dbReference>
<evidence type="ECO:0000256" key="3">
    <source>
        <dbReference type="ARBA" id="ARBA00022723"/>
    </source>
</evidence>
<evidence type="ECO:0000256" key="5">
    <source>
        <dbReference type="ARBA" id="ARBA00022833"/>
    </source>
</evidence>
<feature type="compositionally biased region" description="Basic residues" evidence="7">
    <location>
        <begin position="659"/>
        <end position="668"/>
    </location>
</feature>
<feature type="region of interest" description="Disordered" evidence="7">
    <location>
        <begin position="639"/>
        <end position="680"/>
    </location>
</feature>
<dbReference type="InterPro" id="IPR001841">
    <property type="entry name" value="Znf_RING"/>
</dbReference>
<keyword evidence="3" id="KW-0479">Metal-binding</keyword>
<dbReference type="InterPro" id="IPR039739">
    <property type="entry name" value="MAG2/RNF10"/>
</dbReference>
<feature type="region of interest" description="Disordered" evidence="7">
    <location>
        <begin position="366"/>
        <end position="405"/>
    </location>
</feature>
<feature type="domain" description="RING-type" evidence="8">
    <location>
        <begin position="191"/>
        <end position="243"/>
    </location>
</feature>
<feature type="region of interest" description="Disordered" evidence="7">
    <location>
        <begin position="1"/>
        <end position="54"/>
    </location>
</feature>
<organism evidence="9 10">
    <name type="scientific">Cephalotrichum gorgonifer</name>
    <dbReference type="NCBI Taxonomy" id="2041049"/>
    <lineage>
        <taxon>Eukaryota</taxon>
        <taxon>Fungi</taxon>
        <taxon>Dikarya</taxon>
        <taxon>Ascomycota</taxon>
        <taxon>Pezizomycotina</taxon>
        <taxon>Sordariomycetes</taxon>
        <taxon>Hypocreomycetidae</taxon>
        <taxon>Microascales</taxon>
        <taxon>Microascaceae</taxon>
        <taxon>Cephalotrichum</taxon>
    </lineage>
</organism>
<dbReference type="Gene3D" id="3.30.40.10">
    <property type="entry name" value="Zinc/RING finger domain, C3HC4 (zinc finger)"/>
    <property type="match status" value="1"/>
</dbReference>
<dbReference type="EMBL" id="ONZQ02000016">
    <property type="protein sequence ID" value="SPO06635.1"/>
    <property type="molecule type" value="Genomic_DNA"/>
</dbReference>
<dbReference type="GO" id="GO:0045944">
    <property type="term" value="P:positive regulation of transcription by RNA polymerase II"/>
    <property type="evidence" value="ECO:0007669"/>
    <property type="project" value="TreeGrafter"/>
</dbReference>
<comment type="subcellular location">
    <subcellularLocation>
        <location evidence="1">Cytoplasm</location>
    </subcellularLocation>
</comment>
<keyword evidence="4 6" id="KW-0863">Zinc-finger</keyword>
<accession>A0AAE8N5G1</accession>
<evidence type="ECO:0000313" key="10">
    <source>
        <dbReference type="Proteomes" id="UP001187682"/>
    </source>
</evidence>
<dbReference type="GO" id="GO:0008270">
    <property type="term" value="F:zinc ion binding"/>
    <property type="evidence" value="ECO:0007669"/>
    <property type="project" value="UniProtKB-KW"/>
</dbReference>
<dbReference type="InterPro" id="IPR017907">
    <property type="entry name" value="Znf_RING_CS"/>
</dbReference>
<evidence type="ECO:0000256" key="6">
    <source>
        <dbReference type="PROSITE-ProRule" id="PRU00175"/>
    </source>
</evidence>
<gene>
    <name evidence="9" type="ORF">DNG_09327</name>
</gene>
<dbReference type="SMART" id="SM00184">
    <property type="entry name" value="RING"/>
    <property type="match status" value="1"/>
</dbReference>
<feature type="region of interest" description="Disordered" evidence="7">
    <location>
        <begin position="563"/>
        <end position="613"/>
    </location>
</feature>
<keyword evidence="10" id="KW-1185">Reference proteome</keyword>
<keyword evidence="2" id="KW-0963">Cytoplasm</keyword>
<evidence type="ECO:0000259" key="8">
    <source>
        <dbReference type="PROSITE" id="PS50089"/>
    </source>
</evidence>
<evidence type="ECO:0000256" key="1">
    <source>
        <dbReference type="ARBA" id="ARBA00004496"/>
    </source>
</evidence>
<dbReference type="GO" id="GO:0005737">
    <property type="term" value="C:cytoplasm"/>
    <property type="evidence" value="ECO:0007669"/>
    <property type="project" value="UniProtKB-SubCell"/>
</dbReference>
<proteinExistence type="predicted"/>
<name>A0AAE8N5G1_9PEZI</name>